<dbReference type="Pfam" id="PF08863">
    <property type="entry name" value="YolD"/>
    <property type="match status" value="1"/>
</dbReference>
<proteinExistence type="predicted"/>
<accession>A0ABW5QYK1</accession>
<evidence type="ECO:0000313" key="1">
    <source>
        <dbReference type="EMBL" id="MFD2661539.1"/>
    </source>
</evidence>
<dbReference type="Proteomes" id="UP001597493">
    <property type="component" value="Unassembled WGS sequence"/>
</dbReference>
<sequence>MMLPEHKAAINELDRISKKKIKPDLDTDAIEEIERVIASSLEERTEVTLTVFDPFEELQVVGIVERVDVLQHRIMVDGEWFRMSDIIGAGA</sequence>
<gene>
    <name evidence="1" type="ORF">ACFSW5_14895</name>
</gene>
<organism evidence="1 2">
    <name type="scientific">Paenibacillus thailandensis</name>
    <dbReference type="NCBI Taxonomy" id="393250"/>
    <lineage>
        <taxon>Bacteria</taxon>
        <taxon>Bacillati</taxon>
        <taxon>Bacillota</taxon>
        <taxon>Bacilli</taxon>
        <taxon>Bacillales</taxon>
        <taxon>Paenibacillaceae</taxon>
        <taxon>Paenibacillus</taxon>
    </lineage>
</organism>
<dbReference type="EMBL" id="JBHUMY010000015">
    <property type="protein sequence ID" value="MFD2661539.1"/>
    <property type="molecule type" value="Genomic_DNA"/>
</dbReference>
<keyword evidence="2" id="KW-1185">Reference proteome</keyword>
<protein>
    <submittedName>
        <fullName evidence="1">YolD-like family protein</fullName>
    </submittedName>
</protein>
<reference evidence="2" key="1">
    <citation type="journal article" date="2019" name="Int. J. Syst. Evol. Microbiol.">
        <title>The Global Catalogue of Microorganisms (GCM) 10K type strain sequencing project: providing services to taxonomists for standard genome sequencing and annotation.</title>
        <authorList>
            <consortium name="The Broad Institute Genomics Platform"/>
            <consortium name="The Broad Institute Genome Sequencing Center for Infectious Disease"/>
            <person name="Wu L."/>
            <person name="Ma J."/>
        </authorList>
    </citation>
    <scope>NUCLEOTIDE SEQUENCE [LARGE SCALE GENOMIC DNA]</scope>
    <source>
        <strain evidence="2">TISTR 1827</strain>
    </source>
</reference>
<name>A0ABW5QYK1_9BACL</name>
<dbReference type="RefSeq" id="WP_379274529.1">
    <property type="nucleotide sequence ID" value="NZ_JBHUGT010000020.1"/>
</dbReference>
<dbReference type="InterPro" id="IPR014962">
    <property type="entry name" value="YolD"/>
</dbReference>
<comment type="caution">
    <text evidence="1">The sequence shown here is derived from an EMBL/GenBank/DDBJ whole genome shotgun (WGS) entry which is preliminary data.</text>
</comment>
<evidence type="ECO:0000313" key="2">
    <source>
        <dbReference type="Proteomes" id="UP001597493"/>
    </source>
</evidence>